<feature type="transmembrane region" description="Helical" evidence="1">
    <location>
        <begin position="41"/>
        <end position="62"/>
    </location>
</feature>
<dbReference type="AlphaFoldDB" id="A0AAD7KYX0"/>
<organism evidence="2 3">
    <name type="scientific">Quillaja saponaria</name>
    <name type="common">Soap bark tree</name>
    <dbReference type="NCBI Taxonomy" id="32244"/>
    <lineage>
        <taxon>Eukaryota</taxon>
        <taxon>Viridiplantae</taxon>
        <taxon>Streptophyta</taxon>
        <taxon>Embryophyta</taxon>
        <taxon>Tracheophyta</taxon>
        <taxon>Spermatophyta</taxon>
        <taxon>Magnoliopsida</taxon>
        <taxon>eudicotyledons</taxon>
        <taxon>Gunneridae</taxon>
        <taxon>Pentapetalae</taxon>
        <taxon>rosids</taxon>
        <taxon>fabids</taxon>
        <taxon>Fabales</taxon>
        <taxon>Quillajaceae</taxon>
        <taxon>Quillaja</taxon>
    </lineage>
</organism>
<sequence>MEDVQRQIISKINPEMLAHAQYIKGDGSPGSLRFLKLGPGMHVYSLQACMIHIKLLFPLLLYKEKRRTCVLQNERQSLSH</sequence>
<gene>
    <name evidence="2" type="ORF">O6P43_028813</name>
</gene>
<dbReference type="KEGG" id="qsa:O6P43_028813"/>
<protein>
    <submittedName>
        <fullName evidence="2">MLP-like protein</fullName>
    </submittedName>
</protein>
<name>A0AAD7KYX0_QUISA</name>
<accession>A0AAD7KYX0</accession>
<evidence type="ECO:0000313" key="3">
    <source>
        <dbReference type="Proteomes" id="UP001163823"/>
    </source>
</evidence>
<dbReference type="Proteomes" id="UP001163823">
    <property type="component" value="Chromosome 12"/>
</dbReference>
<keyword evidence="3" id="KW-1185">Reference proteome</keyword>
<keyword evidence="1" id="KW-0472">Membrane</keyword>
<dbReference type="EMBL" id="JARAOO010000012">
    <property type="protein sequence ID" value="KAJ7948318.1"/>
    <property type="molecule type" value="Genomic_DNA"/>
</dbReference>
<comment type="caution">
    <text evidence="2">The sequence shown here is derived from an EMBL/GenBank/DDBJ whole genome shotgun (WGS) entry which is preliminary data.</text>
</comment>
<proteinExistence type="predicted"/>
<keyword evidence="1" id="KW-0812">Transmembrane</keyword>
<evidence type="ECO:0000313" key="2">
    <source>
        <dbReference type="EMBL" id="KAJ7948318.1"/>
    </source>
</evidence>
<evidence type="ECO:0000256" key="1">
    <source>
        <dbReference type="SAM" id="Phobius"/>
    </source>
</evidence>
<dbReference type="Gene3D" id="3.30.530.20">
    <property type="match status" value="1"/>
</dbReference>
<keyword evidence="1" id="KW-1133">Transmembrane helix</keyword>
<dbReference type="InterPro" id="IPR023393">
    <property type="entry name" value="START-like_dom_sf"/>
</dbReference>
<reference evidence="2" key="1">
    <citation type="journal article" date="2023" name="Science">
        <title>Elucidation of the pathway for biosynthesis of saponin adjuvants from the soapbark tree.</title>
        <authorList>
            <person name="Reed J."/>
            <person name="Orme A."/>
            <person name="El-Demerdash A."/>
            <person name="Owen C."/>
            <person name="Martin L.B.B."/>
            <person name="Misra R.C."/>
            <person name="Kikuchi S."/>
            <person name="Rejzek M."/>
            <person name="Martin A.C."/>
            <person name="Harkess A."/>
            <person name="Leebens-Mack J."/>
            <person name="Louveau T."/>
            <person name="Stephenson M.J."/>
            <person name="Osbourn A."/>
        </authorList>
    </citation>
    <scope>NUCLEOTIDE SEQUENCE</scope>
    <source>
        <strain evidence="2">S10</strain>
    </source>
</reference>